<dbReference type="CDD" id="cd06225">
    <property type="entry name" value="HAMP"/>
    <property type="match status" value="1"/>
</dbReference>
<feature type="domain" description="HAMP" evidence="8">
    <location>
        <begin position="323"/>
        <end position="375"/>
    </location>
</feature>
<feature type="transmembrane region" description="Helical" evidence="7">
    <location>
        <begin position="301"/>
        <end position="325"/>
    </location>
</feature>
<evidence type="ECO:0000256" key="2">
    <source>
        <dbReference type="ARBA" id="ARBA00022475"/>
    </source>
</evidence>
<keyword evidence="6 7" id="KW-0472">Membrane</keyword>
<dbReference type="PANTHER" id="PTHR34220">
    <property type="entry name" value="SENSOR HISTIDINE KINASE YPDA"/>
    <property type="match status" value="1"/>
</dbReference>
<dbReference type="SMART" id="SM00304">
    <property type="entry name" value="HAMP"/>
    <property type="match status" value="1"/>
</dbReference>
<evidence type="ECO:0000256" key="4">
    <source>
        <dbReference type="ARBA" id="ARBA00022679"/>
    </source>
</evidence>
<dbReference type="Proteomes" id="UP001597362">
    <property type="component" value="Unassembled WGS sequence"/>
</dbReference>
<keyword evidence="4 9" id="KW-0808">Transferase</keyword>
<dbReference type="SUPFAM" id="SSF55874">
    <property type="entry name" value="ATPase domain of HSP90 chaperone/DNA topoisomerase II/histidine kinase"/>
    <property type="match status" value="1"/>
</dbReference>
<dbReference type="SUPFAM" id="SSF158472">
    <property type="entry name" value="HAMP domain-like"/>
    <property type="match status" value="1"/>
</dbReference>
<protein>
    <submittedName>
        <fullName evidence="9">Sensor histidine kinase</fullName>
        <ecNumber evidence="9">2.7.13.3</ecNumber>
    </submittedName>
</protein>
<keyword evidence="7" id="KW-1133">Transmembrane helix</keyword>
<dbReference type="Gene3D" id="3.30.565.10">
    <property type="entry name" value="Histidine kinase-like ATPase, C-terminal domain"/>
    <property type="match status" value="1"/>
</dbReference>
<evidence type="ECO:0000313" key="9">
    <source>
        <dbReference type="EMBL" id="MFD2114203.1"/>
    </source>
</evidence>
<name>A0ABW4YET2_9BACL</name>
<organism evidence="9 10">
    <name type="scientific">Paenibacillus yanchengensis</name>
    <dbReference type="NCBI Taxonomy" id="2035833"/>
    <lineage>
        <taxon>Bacteria</taxon>
        <taxon>Bacillati</taxon>
        <taxon>Bacillota</taxon>
        <taxon>Bacilli</taxon>
        <taxon>Bacillales</taxon>
        <taxon>Paenibacillaceae</taxon>
        <taxon>Paenibacillus</taxon>
    </lineage>
</organism>
<dbReference type="PROSITE" id="PS50885">
    <property type="entry name" value="HAMP"/>
    <property type="match status" value="1"/>
</dbReference>
<dbReference type="Gene3D" id="6.10.340.10">
    <property type="match status" value="1"/>
</dbReference>
<dbReference type="PANTHER" id="PTHR34220:SF7">
    <property type="entry name" value="SENSOR HISTIDINE KINASE YPDA"/>
    <property type="match status" value="1"/>
</dbReference>
<reference evidence="10" key="1">
    <citation type="journal article" date="2019" name="Int. J. Syst. Evol. Microbiol.">
        <title>The Global Catalogue of Microorganisms (GCM) 10K type strain sequencing project: providing services to taxonomists for standard genome sequencing and annotation.</title>
        <authorList>
            <consortium name="The Broad Institute Genomics Platform"/>
            <consortium name="The Broad Institute Genome Sequencing Center for Infectious Disease"/>
            <person name="Wu L."/>
            <person name="Ma J."/>
        </authorList>
    </citation>
    <scope>NUCLEOTIDE SEQUENCE [LARGE SCALE GENOMIC DNA]</scope>
    <source>
        <strain evidence="10">GH52</strain>
    </source>
</reference>
<evidence type="ECO:0000313" key="10">
    <source>
        <dbReference type="Proteomes" id="UP001597362"/>
    </source>
</evidence>
<evidence type="ECO:0000256" key="6">
    <source>
        <dbReference type="ARBA" id="ARBA00023136"/>
    </source>
</evidence>
<sequence length="615" mass="70500">MLQWLRERYMRKIQFRLTVYFLLILLPLVVVSLYANIRSQSILLERTVERTEAALQSSMDYLEETLQNAEEVTTLISADAAVQQAMKKITPQLDAISYITFANLMKQFSTTASINHVISQVSLFHTSSEMLLTTNHGGKKVTNKAVLQSLRAMTANVGTGTAYIMPEVVLAPKVTFGETMKTDSISLIRAMDVNNPDREGNLLVISLSKQKLLEILETLLPSSDAQILLYTNKRELIASFGHEILPLSTTNTDVMLASNLEGDAQLSGIFSIVADSRFYKWRLQLLQAEDQMFQEINEIKWFTYLIIMLSMVLAVLIAWAVYLGIAAPIQRLWRGMNVVGSGNFNVRLENKRMDEIGFLTRSFNKMVEEQQNLIENHYEQQLRQANTELKFLQSQINPHFLYNTLDSIYWTAENYEATEISEMVLHLSRFFRLSLHKGRETFTVEETVDHIHHYIRIQQLRFLDSFEVIYAIELETKSIPVLKLLLQPLVENAILHGLESRDGGCLWIKSRLEQSFLVLTVQDNGAGIAEDRLVYIREQLERLSDFTVGPLTFLEENMSNIFGLRNVYARIKLFYGREAQLCIESTLGSGTMIEMYLPLEQCYAEHPLESKSREK</sequence>
<dbReference type="InterPro" id="IPR003594">
    <property type="entry name" value="HATPase_dom"/>
</dbReference>
<evidence type="ECO:0000259" key="8">
    <source>
        <dbReference type="PROSITE" id="PS50885"/>
    </source>
</evidence>
<feature type="transmembrane region" description="Helical" evidence="7">
    <location>
        <begin position="20"/>
        <end position="37"/>
    </location>
</feature>
<keyword evidence="5 9" id="KW-0418">Kinase</keyword>
<gene>
    <name evidence="9" type="ORF">ACFSJH_00340</name>
</gene>
<comment type="subcellular location">
    <subcellularLocation>
        <location evidence="1">Cell membrane</location>
        <topology evidence="1">Multi-pass membrane protein</topology>
    </subcellularLocation>
</comment>
<keyword evidence="2" id="KW-1003">Cell membrane</keyword>
<dbReference type="Pfam" id="PF00672">
    <property type="entry name" value="HAMP"/>
    <property type="match status" value="1"/>
</dbReference>
<accession>A0ABW4YET2</accession>
<keyword evidence="7" id="KW-0812">Transmembrane</keyword>
<dbReference type="InterPro" id="IPR010559">
    <property type="entry name" value="Sig_transdc_His_kin_internal"/>
</dbReference>
<dbReference type="Pfam" id="PF02518">
    <property type="entry name" value="HATPase_c"/>
    <property type="match status" value="1"/>
</dbReference>
<dbReference type="InterPro" id="IPR036890">
    <property type="entry name" value="HATPase_C_sf"/>
</dbReference>
<dbReference type="GO" id="GO:0004673">
    <property type="term" value="F:protein histidine kinase activity"/>
    <property type="evidence" value="ECO:0007669"/>
    <property type="project" value="UniProtKB-EC"/>
</dbReference>
<proteinExistence type="predicted"/>
<evidence type="ECO:0000256" key="1">
    <source>
        <dbReference type="ARBA" id="ARBA00004651"/>
    </source>
</evidence>
<dbReference type="Pfam" id="PF06580">
    <property type="entry name" value="His_kinase"/>
    <property type="match status" value="1"/>
</dbReference>
<comment type="caution">
    <text evidence="9">The sequence shown here is derived from an EMBL/GenBank/DDBJ whole genome shotgun (WGS) entry which is preliminary data.</text>
</comment>
<dbReference type="InterPro" id="IPR003660">
    <property type="entry name" value="HAMP_dom"/>
</dbReference>
<evidence type="ECO:0000256" key="7">
    <source>
        <dbReference type="SAM" id="Phobius"/>
    </source>
</evidence>
<dbReference type="EMBL" id="JBHUHO010000002">
    <property type="protein sequence ID" value="MFD2114203.1"/>
    <property type="molecule type" value="Genomic_DNA"/>
</dbReference>
<dbReference type="InterPro" id="IPR050640">
    <property type="entry name" value="Bact_2-comp_sensor_kinase"/>
</dbReference>
<keyword evidence="3" id="KW-0597">Phosphoprotein</keyword>
<evidence type="ECO:0000256" key="5">
    <source>
        <dbReference type="ARBA" id="ARBA00022777"/>
    </source>
</evidence>
<evidence type="ECO:0000256" key="3">
    <source>
        <dbReference type="ARBA" id="ARBA00022553"/>
    </source>
</evidence>
<dbReference type="EC" id="2.7.13.3" evidence="9"/>
<dbReference type="RefSeq" id="WP_377769178.1">
    <property type="nucleotide sequence ID" value="NZ_JBHUHO010000002.1"/>
</dbReference>
<keyword evidence="10" id="KW-1185">Reference proteome</keyword>